<dbReference type="AlphaFoldDB" id="A0A812AVC3"/>
<dbReference type="PROSITE" id="PS50835">
    <property type="entry name" value="IG_LIKE"/>
    <property type="match status" value="2"/>
</dbReference>
<dbReference type="PANTHER" id="PTHR44170:SF56">
    <property type="entry name" value="FIBRONECTIN TYPE-III DOMAIN-CONTAINING PROTEIN"/>
    <property type="match status" value="1"/>
</dbReference>
<feature type="domain" description="Ig-like" evidence="3">
    <location>
        <begin position="205"/>
        <end position="288"/>
    </location>
</feature>
<keyword evidence="1" id="KW-0677">Repeat</keyword>
<accession>A0A812AVC3</accession>
<reference evidence="4" key="1">
    <citation type="submission" date="2021-01" db="EMBL/GenBank/DDBJ databases">
        <authorList>
            <person name="Li R."/>
            <person name="Bekaert M."/>
        </authorList>
    </citation>
    <scope>NUCLEOTIDE SEQUENCE</scope>
    <source>
        <strain evidence="4">Farmed</strain>
    </source>
</reference>
<keyword evidence="2" id="KW-1015">Disulfide bond</keyword>
<dbReference type="InterPro" id="IPR007110">
    <property type="entry name" value="Ig-like_dom"/>
</dbReference>
<evidence type="ECO:0000256" key="1">
    <source>
        <dbReference type="ARBA" id="ARBA00022737"/>
    </source>
</evidence>
<evidence type="ECO:0000256" key="2">
    <source>
        <dbReference type="ARBA" id="ARBA00023157"/>
    </source>
</evidence>
<name>A0A812AVC3_ACAPH</name>
<proteinExistence type="predicted"/>
<sequence length="288" mass="31522">MHGPVFSVEPPNTVVFANTKGASIACAAFGVPAPRLKWVRKDGSPVTEIPRVVSVLPNNTLYFPPFKSAMFHPDAHSQEYRCVATNKGGKILSRLLRVTAVVVDKDNTYNVQLNNVWVMRGGTAVLKCLINPHFVNEYIKVTEWTQGSVSITNNTRISVTSNGELQVRDVSDVDRTSAYRCVTKNILTLDEMTSPPAYIHVYDPPAVSKAPNIEKSLSSLTAEEDSKAELPCVATGNPLPRYEWSKGGQMYYAYLSFSYPLSPSLSLSLPLSLSLSLSPSLPLSLCVI</sequence>
<dbReference type="InterPro" id="IPR036179">
    <property type="entry name" value="Ig-like_dom_sf"/>
</dbReference>
<dbReference type="PANTHER" id="PTHR44170">
    <property type="entry name" value="PROTEIN SIDEKICK"/>
    <property type="match status" value="1"/>
</dbReference>
<dbReference type="GO" id="GO:0098609">
    <property type="term" value="P:cell-cell adhesion"/>
    <property type="evidence" value="ECO:0007669"/>
    <property type="project" value="TreeGrafter"/>
</dbReference>
<organism evidence="4 5">
    <name type="scientific">Acanthosepion pharaonis</name>
    <name type="common">Pharaoh cuttlefish</name>
    <name type="synonym">Sepia pharaonis</name>
    <dbReference type="NCBI Taxonomy" id="158019"/>
    <lineage>
        <taxon>Eukaryota</taxon>
        <taxon>Metazoa</taxon>
        <taxon>Spiralia</taxon>
        <taxon>Lophotrochozoa</taxon>
        <taxon>Mollusca</taxon>
        <taxon>Cephalopoda</taxon>
        <taxon>Coleoidea</taxon>
        <taxon>Decapodiformes</taxon>
        <taxon>Sepiida</taxon>
        <taxon>Sepiina</taxon>
        <taxon>Sepiidae</taxon>
        <taxon>Acanthosepion</taxon>
    </lineage>
</organism>
<dbReference type="EMBL" id="CAHIKZ030000188">
    <property type="protein sequence ID" value="CAE1158841.1"/>
    <property type="molecule type" value="Genomic_DNA"/>
</dbReference>
<dbReference type="Proteomes" id="UP000597762">
    <property type="component" value="Unassembled WGS sequence"/>
</dbReference>
<gene>
    <name evidence="4" type="ORF">SPHA_5724</name>
</gene>
<evidence type="ECO:0000259" key="3">
    <source>
        <dbReference type="PROSITE" id="PS50835"/>
    </source>
</evidence>
<keyword evidence="5" id="KW-1185">Reference proteome</keyword>
<dbReference type="SUPFAM" id="SSF48726">
    <property type="entry name" value="Immunoglobulin"/>
    <property type="match status" value="3"/>
</dbReference>
<comment type="caution">
    <text evidence="4">The sequence shown here is derived from an EMBL/GenBank/DDBJ whole genome shotgun (WGS) entry which is preliminary data.</text>
</comment>
<evidence type="ECO:0000313" key="5">
    <source>
        <dbReference type="Proteomes" id="UP000597762"/>
    </source>
</evidence>
<dbReference type="InterPro" id="IPR013783">
    <property type="entry name" value="Ig-like_fold"/>
</dbReference>
<dbReference type="OrthoDB" id="5969272at2759"/>
<evidence type="ECO:0000313" key="4">
    <source>
        <dbReference type="EMBL" id="CAE1158841.1"/>
    </source>
</evidence>
<protein>
    <submittedName>
        <fullName evidence="4">DSCAM</fullName>
    </submittedName>
</protein>
<feature type="domain" description="Ig-like" evidence="3">
    <location>
        <begin position="4"/>
        <end position="99"/>
    </location>
</feature>
<dbReference type="Gene3D" id="2.60.40.10">
    <property type="entry name" value="Immunoglobulins"/>
    <property type="match status" value="3"/>
</dbReference>